<accession>A0A379WVI5</accession>
<proteinExistence type="inferred from homology"/>
<gene>
    <name evidence="2" type="ORF">NCTC8261_04150</name>
</gene>
<evidence type="ECO:0000256" key="1">
    <source>
        <dbReference type="ARBA" id="ARBA00009460"/>
    </source>
</evidence>
<name>A0A379WVI5_SALET</name>
<dbReference type="EMBL" id="UGXT01000002">
    <property type="protein sequence ID" value="SUH37844.1"/>
    <property type="molecule type" value="Genomic_DNA"/>
</dbReference>
<dbReference type="AlphaFoldDB" id="A0A379WVI5"/>
<dbReference type="GO" id="GO:0016301">
    <property type="term" value="F:kinase activity"/>
    <property type="evidence" value="ECO:0007669"/>
    <property type="project" value="UniProtKB-KW"/>
</dbReference>
<dbReference type="Pfam" id="PF03881">
    <property type="entry name" value="Fructosamin_kin"/>
    <property type="match status" value="1"/>
</dbReference>
<dbReference type="FunFam" id="3.30.200.20:FF:000176">
    <property type="entry name" value="Fructosamine kinase family protein"/>
    <property type="match status" value="1"/>
</dbReference>
<dbReference type="PANTHER" id="PTHR12149">
    <property type="entry name" value="FRUCTOSAMINE 3 KINASE-RELATED PROTEIN"/>
    <property type="match status" value="1"/>
</dbReference>
<evidence type="ECO:0000313" key="2">
    <source>
        <dbReference type="EMBL" id="SUH37844.1"/>
    </source>
</evidence>
<dbReference type="InterPro" id="IPR011009">
    <property type="entry name" value="Kinase-like_dom_sf"/>
</dbReference>
<protein>
    <submittedName>
        <fullName evidence="2">Ribulosamine/erythrulosamine 3- kinase potentially involved in protein deglycation</fullName>
    </submittedName>
</protein>
<dbReference type="InterPro" id="IPR016477">
    <property type="entry name" value="Fructo-/Ketosamine-3-kinase"/>
</dbReference>
<dbReference type="Gene3D" id="3.90.1200.10">
    <property type="match status" value="1"/>
</dbReference>
<comment type="similarity">
    <text evidence="1">Belongs to the fructosamine kinase family.</text>
</comment>
<evidence type="ECO:0000313" key="3">
    <source>
        <dbReference type="Proteomes" id="UP000254712"/>
    </source>
</evidence>
<dbReference type="Proteomes" id="UP000254712">
    <property type="component" value="Unassembled WGS sequence"/>
</dbReference>
<organism evidence="2 3">
    <name type="scientific">Salmonella enterica I</name>
    <dbReference type="NCBI Taxonomy" id="59201"/>
    <lineage>
        <taxon>Bacteria</taxon>
        <taxon>Pseudomonadati</taxon>
        <taxon>Pseudomonadota</taxon>
        <taxon>Gammaproteobacteria</taxon>
        <taxon>Enterobacterales</taxon>
        <taxon>Enterobacteriaceae</taxon>
        <taxon>Salmonella</taxon>
    </lineage>
</organism>
<dbReference type="Gene3D" id="3.30.200.20">
    <property type="entry name" value="Phosphorylase Kinase, domain 1"/>
    <property type="match status" value="1"/>
</dbReference>
<sequence>MWQAISRLLSEQVGEGEIELRNELPGGEVHAAWHLRYAGHDFFVKCDEREMLRGFTAEADQLELLSRSKTVVVPKVWAVSSDRDYSFLVMDYLSPRPLDAHNAFILGQQLARLHQWSDQPQFGLDFDNALSTTPQPNTWQRRCRLFSPNSALAGNLNSLRKKALPLVILTPLLNMFSNVWRRINRSLLFCMAIYGRRTARLALTAPISSIQPAIGATENAIWRCYRCIPISHRRFMMAISPFRRYRWIFSTGSRFTSSTPCLIGQGCLAVSTWPLRKKRWIGCLRYRYSPCRIRAIRHFSSLHEA</sequence>
<dbReference type="SUPFAM" id="SSF56112">
    <property type="entry name" value="Protein kinase-like (PK-like)"/>
    <property type="match status" value="1"/>
</dbReference>
<reference evidence="2 3" key="1">
    <citation type="submission" date="2018-06" db="EMBL/GenBank/DDBJ databases">
        <authorList>
            <consortium name="Pathogen Informatics"/>
            <person name="Doyle S."/>
        </authorList>
    </citation>
    <scope>NUCLEOTIDE SEQUENCE [LARGE SCALE GENOMIC DNA]</scope>
    <source>
        <strain evidence="2 3">NCTC8261</strain>
    </source>
</reference>
<keyword evidence="2" id="KW-0808">Transferase</keyword>
<dbReference type="PANTHER" id="PTHR12149:SF8">
    <property type="entry name" value="PROTEIN-RIBULOSAMINE 3-KINASE"/>
    <property type="match status" value="1"/>
</dbReference>
<keyword evidence="2" id="KW-0418">Kinase</keyword>